<dbReference type="OrthoDB" id="9803735at2"/>
<comment type="caution">
    <text evidence="6">The sequence shown here is derived from an EMBL/GenBank/DDBJ whole genome shotgun (WGS) entry which is preliminary data.</text>
</comment>
<proteinExistence type="inferred from homology"/>
<dbReference type="InterPro" id="IPR036388">
    <property type="entry name" value="WH-like_DNA-bd_sf"/>
</dbReference>
<dbReference type="GO" id="GO:0003677">
    <property type="term" value="F:DNA binding"/>
    <property type="evidence" value="ECO:0007669"/>
    <property type="project" value="UniProtKB-KW"/>
</dbReference>
<dbReference type="PRINTS" id="PR00039">
    <property type="entry name" value="HTHLYSR"/>
</dbReference>
<keyword evidence="4" id="KW-0804">Transcription</keyword>
<dbReference type="InterPro" id="IPR005119">
    <property type="entry name" value="LysR_subst-bd"/>
</dbReference>
<dbReference type="EMBL" id="PUFL01000084">
    <property type="protein sequence ID" value="TDG88788.1"/>
    <property type="molecule type" value="Genomic_DNA"/>
</dbReference>
<dbReference type="Proteomes" id="UP000294668">
    <property type="component" value="Unassembled WGS sequence"/>
</dbReference>
<dbReference type="RefSeq" id="WP_057961327.1">
    <property type="nucleotide sequence ID" value="NZ_BAAAXO010000060.1"/>
</dbReference>
<dbReference type="PANTHER" id="PTHR30419:SF8">
    <property type="entry name" value="NITROGEN ASSIMILATION TRANSCRIPTIONAL ACTIVATOR-RELATED"/>
    <property type="match status" value="1"/>
</dbReference>
<evidence type="ECO:0000313" key="6">
    <source>
        <dbReference type="EMBL" id="GAW73041.1"/>
    </source>
</evidence>
<evidence type="ECO:0000256" key="3">
    <source>
        <dbReference type="ARBA" id="ARBA00023125"/>
    </source>
</evidence>
<dbReference type="Pfam" id="PF03466">
    <property type="entry name" value="LysR_substrate"/>
    <property type="match status" value="1"/>
</dbReference>
<name>A0A224VKE8_9LACO</name>
<organism evidence="6 8">
    <name type="scientific">Lentilactobacillus parakefiri</name>
    <dbReference type="NCBI Taxonomy" id="152332"/>
    <lineage>
        <taxon>Bacteria</taxon>
        <taxon>Bacillati</taxon>
        <taxon>Bacillota</taxon>
        <taxon>Bacilli</taxon>
        <taxon>Lactobacillales</taxon>
        <taxon>Lactobacillaceae</taxon>
        <taxon>Lentilactobacillus</taxon>
    </lineage>
</organism>
<dbReference type="Proteomes" id="UP000214739">
    <property type="component" value="Unassembled WGS sequence"/>
</dbReference>
<dbReference type="PANTHER" id="PTHR30419">
    <property type="entry name" value="HTH-TYPE TRANSCRIPTIONAL REGULATOR YBHD"/>
    <property type="match status" value="1"/>
</dbReference>
<evidence type="ECO:0000259" key="5">
    <source>
        <dbReference type="PROSITE" id="PS50931"/>
    </source>
</evidence>
<dbReference type="InterPro" id="IPR000847">
    <property type="entry name" value="LysR_HTH_N"/>
</dbReference>
<dbReference type="GO" id="GO:0003700">
    <property type="term" value="F:DNA-binding transcription factor activity"/>
    <property type="evidence" value="ECO:0007669"/>
    <property type="project" value="InterPro"/>
</dbReference>
<reference evidence="7" key="3">
    <citation type="submission" date="2019-02" db="EMBL/GenBank/DDBJ databases">
        <authorList>
            <person name="Buron G."/>
            <person name="Chaylann A."/>
            <person name="Dolejs I."/>
            <person name="Forster J."/>
            <person name="Miks M.H."/>
        </authorList>
    </citation>
    <scope>NUCLEOTIDE SEQUENCE</scope>
    <source>
        <strain evidence="7">DSM 10551</strain>
    </source>
</reference>
<dbReference type="SUPFAM" id="SSF46785">
    <property type="entry name" value="Winged helix' DNA-binding domain"/>
    <property type="match status" value="1"/>
</dbReference>
<dbReference type="Gene3D" id="1.10.10.10">
    <property type="entry name" value="Winged helix-like DNA-binding domain superfamily/Winged helix DNA-binding domain"/>
    <property type="match status" value="1"/>
</dbReference>
<dbReference type="PROSITE" id="PS50931">
    <property type="entry name" value="HTH_LYSR"/>
    <property type="match status" value="1"/>
</dbReference>
<evidence type="ECO:0000313" key="9">
    <source>
        <dbReference type="Proteomes" id="UP000294668"/>
    </source>
</evidence>
<protein>
    <submittedName>
        <fullName evidence="6">Malolactic regulator</fullName>
    </submittedName>
</protein>
<dbReference type="SUPFAM" id="SSF53850">
    <property type="entry name" value="Periplasmic binding protein-like II"/>
    <property type="match status" value="1"/>
</dbReference>
<evidence type="ECO:0000313" key="8">
    <source>
        <dbReference type="Proteomes" id="UP000214739"/>
    </source>
</evidence>
<dbReference type="Gene3D" id="3.40.190.290">
    <property type="match status" value="1"/>
</dbReference>
<feature type="domain" description="HTH lysR-type" evidence="5">
    <location>
        <begin position="1"/>
        <end position="58"/>
    </location>
</feature>
<dbReference type="AlphaFoldDB" id="A0A224VKE8"/>
<gene>
    <name evidence="6" type="primary">mleR</name>
    <name evidence="7" type="ORF">C5L28_002135</name>
    <name evidence="6" type="ORF">LPKJCM_02174</name>
</gene>
<dbReference type="GO" id="GO:0005829">
    <property type="term" value="C:cytosol"/>
    <property type="evidence" value="ECO:0007669"/>
    <property type="project" value="TreeGrafter"/>
</dbReference>
<dbReference type="Pfam" id="PF00126">
    <property type="entry name" value="HTH_1"/>
    <property type="match status" value="1"/>
</dbReference>
<reference evidence="7 9" key="2">
    <citation type="journal article" date="2019" name="Appl. Microbiol. Biotechnol.">
        <title>Uncovering carbohydrate metabolism through a genotype-phenotype association study of 56 lactic acid bacteria genomes.</title>
        <authorList>
            <person name="Buron-Moles G."/>
            <person name="Chailyan A."/>
            <person name="Dolejs I."/>
            <person name="Forster J."/>
            <person name="Miks M.H."/>
        </authorList>
    </citation>
    <scope>NUCLEOTIDE SEQUENCE [LARGE SCALE GENOMIC DNA]</scope>
    <source>
        <strain evidence="7 9">DSM 10551</strain>
    </source>
</reference>
<keyword evidence="9" id="KW-1185">Reference proteome</keyword>
<comment type="similarity">
    <text evidence="1">Belongs to the LysR transcriptional regulatory family.</text>
</comment>
<evidence type="ECO:0000313" key="7">
    <source>
        <dbReference type="EMBL" id="TDG88788.1"/>
    </source>
</evidence>
<sequence length="293" mass="32918">MNINDLKYYVLLSTEKNFSKVAQRYSVSQPTISAAVKRLETAFGSQLLVRGNPHQAITLTTAGRQLLVHAREILYHYQLAFREIENSQRQHLVVGMPPIIETNYFPAVAKQLSPDDLNHIETVEEGSLSALRDLKSGQLDASFLGYVDEVVDSELVVDEFDQQPFSVIVARDSPFAGRTAISFRQLKNEPFILFNNNFVHDRVFHTLAQQSHIRPQVIFRSSEAQSIVNLVASGIGVSLLTQAVKIDNPDVVALRLTDSPQPVFKIGLAYRKSTIFGKDQRQVLIRMKRSLGL</sequence>
<dbReference type="EMBL" id="BDGB01000105">
    <property type="protein sequence ID" value="GAW73041.1"/>
    <property type="molecule type" value="Genomic_DNA"/>
</dbReference>
<dbReference type="InterPro" id="IPR050950">
    <property type="entry name" value="HTH-type_LysR_regulators"/>
</dbReference>
<evidence type="ECO:0000256" key="1">
    <source>
        <dbReference type="ARBA" id="ARBA00009437"/>
    </source>
</evidence>
<keyword evidence="3" id="KW-0238">DNA-binding</keyword>
<reference evidence="6 8" key="1">
    <citation type="journal article" date="2017" name="Biosci Microbiota Food Health">
        <title>Genomic characterization reconfirms the taxonomic status of Lactobacillus parakefiri.</title>
        <authorList>
            <person name="Tanizawa Y."/>
            <person name="Kobayashi H."/>
            <person name="Kaminuma E."/>
            <person name="Sakamoto M."/>
            <person name="Ohkuma M."/>
            <person name="Nakamura Y."/>
            <person name="Arita M."/>
            <person name="Tohno M."/>
        </authorList>
    </citation>
    <scope>NUCLEOTIDE SEQUENCE [LARGE SCALE GENOMIC DNA]</scope>
    <source>
        <strain evidence="6 8">JCM 8573</strain>
    </source>
</reference>
<evidence type="ECO:0000256" key="2">
    <source>
        <dbReference type="ARBA" id="ARBA00023015"/>
    </source>
</evidence>
<accession>A0A224VKE8</accession>
<dbReference type="InterPro" id="IPR036390">
    <property type="entry name" value="WH_DNA-bd_sf"/>
</dbReference>
<evidence type="ECO:0000256" key="4">
    <source>
        <dbReference type="ARBA" id="ARBA00023163"/>
    </source>
</evidence>
<keyword evidence="2" id="KW-0805">Transcription regulation</keyword>